<dbReference type="InterPro" id="IPR016137">
    <property type="entry name" value="RGS"/>
</dbReference>
<protein>
    <recommendedName>
        <fullName evidence="2">RGS domain-containing protein</fullName>
    </recommendedName>
</protein>
<dbReference type="EMBL" id="KV453910">
    <property type="protein sequence ID" value="ODV81223.1"/>
    <property type="molecule type" value="Genomic_DNA"/>
</dbReference>
<dbReference type="AlphaFoldDB" id="A0A1E4SNY5"/>
<dbReference type="InterPro" id="IPR044926">
    <property type="entry name" value="RGS_subdomain_2"/>
</dbReference>
<sequence>MSTTSSYGGSSTILNYKINKHQTVQLIPTLDELLFEEGCADSYYTRANFMDFLAHNHCLENVEFVVQLNGFLNHPTAQAWEQIYATFLAPDSSNEINLPHDIKRDLLSQDFPDIQKILRCKRVIYDDILFNLYNEFIRHTRAKIASDLLAAPAASASVVYRRKSEIILPDTVIRERAKRSNSTAEYYKEDIIEHEDILPTPSYLRNNSASSSSNANSTSNPSSRGSSIGLIMDSLKTNVDYMKLKNVRKFRFRRASNDTS</sequence>
<evidence type="ECO:0000256" key="1">
    <source>
        <dbReference type="SAM" id="MobiDB-lite"/>
    </source>
</evidence>
<dbReference type="Proteomes" id="UP000094285">
    <property type="component" value="Unassembled WGS sequence"/>
</dbReference>
<dbReference type="OrthoDB" id="10266999at2759"/>
<dbReference type="SUPFAM" id="SSF48097">
    <property type="entry name" value="Regulator of G-protein signaling, RGS"/>
    <property type="match status" value="1"/>
</dbReference>
<gene>
    <name evidence="3" type="ORF">CANTADRAFT_20755</name>
</gene>
<accession>A0A1E4SNY5</accession>
<organism evidence="3 4">
    <name type="scientific">Suhomyces tanzawaensis NRRL Y-17324</name>
    <dbReference type="NCBI Taxonomy" id="984487"/>
    <lineage>
        <taxon>Eukaryota</taxon>
        <taxon>Fungi</taxon>
        <taxon>Dikarya</taxon>
        <taxon>Ascomycota</taxon>
        <taxon>Saccharomycotina</taxon>
        <taxon>Pichiomycetes</taxon>
        <taxon>Debaryomycetaceae</taxon>
        <taxon>Suhomyces</taxon>
    </lineage>
</organism>
<evidence type="ECO:0000259" key="2">
    <source>
        <dbReference type="Pfam" id="PF00615"/>
    </source>
</evidence>
<dbReference type="GeneID" id="30980752"/>
<feature type="region of interest" description="Disordered" evidence="1">
    <location>
        <begin position="203"/>
        <end position="227"/>
    </location>
</feature>
<dbReference type="CDD" id="cd07440">
    <property type="entry name" value="RGS"/>
    <property type="match status" value="1"/>
</dbReference>
<feature type="domain" description="RGS" evidence="2">
    <location>
        <begin position="35"/>
        <end position="138"/>
    </location>
</feature>
<dbReference type="Gene3D" id="1.10.167.10">
    <property type="entry name" value="Regulator of G-protein Signalling 4, domain 2"/>
    <property type="match status" value="1"/>
</dbReference>
<proteinExistence type="predicted"/>
<dbReference type="Pfam" id="PF00615">
    <property type="entry name" value="RGS"/>
    <property type="match status" value="1"/>
</dbReference>
<reference evidence="4" key="1">
    <citation type="submission" date="2016-05" db="EMBL/GenBank/DDBJ databases">
        <title>Comparative genomics of biotechnologically important yeasts.</title>
        <authorList>
            <consortium name="DOE Joint Genome Institute"/>
            <person name="Riley R."/>
            <person name="Haridas S."/>
            <person name="Wolfe K.H."/>
            <person name="Lopes M.R."/>
            <person name="Hittinger C.T."/>
            <person name="Goker M."/>
            <person name="Salamov A."/>
            <person name="Wisecaver J."/>
            <person name="Long T.M."/>
            <person name="Aerts A.L."/>
            <person name="Barry K."/>
            <person name="Choi C."/>
            <person name="Clum A."/>
            <person name="Coughlan A.Y."/>
            <person name="Deshpande S."/>
            <person name="Douglass A.P."/>
            <person name="Hanson S.J."/>
            <person name="Klenk H.-P."/>
            <person name="Labutti K."/>
            <person name="Lapidus A."/>
            <person name="Lindquist E."/>
            <person name="Lipzen A."/>
            <person name="Meier-Kolthoff J.P."/>
            <person name="Ohm R.A."/>
            <person name="Otillar R.P."/>
            <person name="Pangilinan J."/>
            <person name="Peng Y."/>
            <person name="Rokas A."/>
            <person name="Rosa C.A."/>
            <person name="Scheuner C."/>
            <person name="Sibirny A.A."/>
            <person name="Slot J.C."/>
            <person name="Stielow J.B."/>
            <person name="Sun H."/>
            <person name="Kurtzman C.P."/>
            <person name="Blackwell M."/>
            <person name="Grigoriev I.V."/>
            <person name="Jeffries T.W."/>
        </authorList>
    </citation>
    <scope>NUCLEOTIDE SEQUENCE [LARGE SCALE GENOMIC DNA]</scope>
    <source>
        <strain evidence="4">NRRL Y-17324</strain>
    </source>
</reference>
<evidence type="ECO:0000313" key="4">
    <source>
        <dbReference type="Proteomes" id="UP000094285"/>
    </source>
</evidence>
<feature type="compositionally biased region" description="Low complexity" evidence="1">
    <location>
        <begin position="206"/>
        <end position="227"/>
    </location>
</feature>
<keyword evidence="4" id="KW-1185">Reference proteome</keyword>
<dbReference type="InterPro" id="IPR036305">
    <property type="entry name" value="RGS_sf"/>
</dbReference>
<evidence type="ECO:0000313" key="3">
    <source>
        <dbReference type="EMBL" id="ODV81223.1"/>
    </source>
</evidence>
<dbReference type="RefSeq" id="XP_020066345.1">
    <property type="nucleotide sequence ID" value="XM_020206615.1"/>
</dbReference>
<name>A0A1E4SNY5_9ASCO</name>